<protein>
    <submittedName>
        <fullName evidence="1">Uncharacterized protein</fullName>
    </submittedName>
</protein>
<proteinExistence type="predicted"/>
<gene>
    <name evidence="1" type="ORF">NDU88_010895</name>
</gene>
<keyword evidence="2" id="KW-1185">Reference proteome</keyword>
<dbReference type="EMBL" id="JANPWB010000010">
    <property type="protein sequence ID" value="KAJ1144597.1"/>
    <property type="molecule type" value="Genomic_DNA"/>
</dbReference>
<dbReference type="AlphaFoldDB" id="A0AAV7QVN6"/>
<organism evidence="1 2">
    <name type="scientific">Pleurodeles waltl</name>
    <name type="common">Iberian ribbed newt</name>
    <dbReference type="NCBI Taxonomy" id="8319"/>
    <lineage>
        <taxon>Eukaryota</taxon>
        <taxon>Metazoa</taxon>
        <taxon>Chordata</taxon>
        <taxon>Craniata</taxon>
        <taxon>Vertebrata</taxon>
        <taxon>Euteleostomi</taxon>
        <taxon>Amphibia</taxon>
        <taxon>Batrachia</taxon>
        <taxon>Caudata</taxon>
        <taxon>Salamandroidea</taxon>
        <taxon>Salamandridae</taxon>
        <taxon>Pleurodelinae</taxon>
        <taxon>Pleurodeles</taxon>
    </lineage>
</organism>
<evidence type="ECO:0000313" key="2">
    <source>
        <dbReference type="Proteomes" id="UP001066276"/>
    </source>
</evidence>
<sequence length="67" mass="6658">MDNHDLRRIGDLQSPGPDVAALYAPDAISCLASADPSLSINLQNSQLASAAKGKATVGGSLAAPVGV</sequence>
<reference evidence="1" key="1">
    <citation type="journal article" date="2022" name="bioRxiv">
        <title>Sequencing and chromosome-scale assembly of the giantPleurodeles waltlgenome.</title>
        <authorList>
            <person name="Brown T."/>
            <person name="Elewa A."/>
            <person name="Iarovenko S."/>
            <person name="Subramanian E."/>
            <person name="Araus A.J."/>
            <person name="Petzold A."/>
            <person name="Susuki M."/>
            <person name="Suzuki K.-i.T."/>
            <person name="Hayashi T."/>
            <person name="Toyoda A."/>
            <person name="Oliveira C."/>
            <person name="Osipova E."/>
            <person name="Leigh N.D."/>
            <person name="Simon A."/>
            <person name="Yun M.H."/>
        </authorList>
    </citation>
    <scope>NUCLEOTIDE SEQUENCE</scope>
    <source>
        <strain evidence="1">20211129_DDA</strain>
        <tissue evidence="1">Liver</tissue>
    </source>
</reference>
<name>A0AAV7QVN6_PLEWA</name>
<evidence type="ECO:0000313" key="1">
    <source>
        <dbReference type="EMBL" id="KAJ1144597.1"/>
    </source>
</evidence>
<accession>A0AAV7QVN6</accession>
<dbReference type="Proteomes" id="UP001066276">
    <property type="component" value="Chromosome 6"/>
</dbReference>
<comment type="caution">
    <text evidence="1">The sequence shown here is derived from an EMBL/GenBank/DDBJ whole genome shotgun (WGS) entry which is preliminary data.</text>
</comment>